<accession>A0AAN9UKB0</accession>
<dbReference type="AlphaFoldDB" id="A0AAN9UKB0"/>
<comment type="caution">
    <text evidence="2">The sequence shown here is derived from an EMBL/GenBank/DDBJ whole genome shotgun (WGS) entry which is preliminary data.</text>
</comment>
<organism evidence="2 3">
    <name type="scientific">Cytospora paraplurivora</name>
    <dbReference type="NCBI Taxonomy" id="2898453"/>
    <lineage>
        <taxon>Eukaryota</taxon>
        <taxon>Fungi</taxon>
        <taxon>Dikarya</taxon>
        <taxon>Ascomycota</taxon>
        <taxon>Pezizomycotina</taxon>
        <taxon>Sordariomycetes</taxon>
        <taxon>Sordariomycetidae</taxon>
        <taxon>Diaporthales</taxon>
        <taxon>Cytosporaceae</taxon>
        <taxon>Cytospora</taxon>
    </lineage>
</organism>
<evidence type="ECO:0000313" key="3">
    <source>
        <dbReference type="Proteomes" id="UP001320245"/>
    </source>
</evidence>
<feature type="region of interest" description="Disordered" evidence="1">
    <location>
        <begin position="158"/>
        <end position="209"/>
    </location>
</feature>
<dbReference type="Gene3D" id="1.20.5.340">
    <property type="match status" value="1"/>
</dbReference>
<sequence length="304" mass="34330">MLPPDPNYLAEAVKVFLAQAQKQADQDPIAIKLHDQEIATLKETVAILQGRVAHTDARTAGYDPAAQGRHEGEIKALRESVTALEGRLARGESCIAKLEEVAQAIRARQDGIETVHEEVARYQEQLSSILDSLAEMESRDAPAAMPVPVPASVPRARKVAPRYAAEQHAHEDQQDGQGVDEEYEQEEDTHVDQRPPPRKETHHPNSNARRKAFEAHFLATRRQYHLKKPGKDQRQFIWSFIEGIQDQELAQLTQEYLMNNLHGRAAPVKCKTPKKGRIMALSRDIKWEEVKEALRQMPTPSFLQ</sequence>
<name>A0AAN9UKB0_9PEZI</name>
<dbReference type="Proteomes" id="UP001320245">
    <property type="component" value="Unassembled WGS sequence"/>
</dbReference>
<evidence type="ECO:0000313" key="2">
    <source>
        <dbReference type="EMBL" id="KAK7744953.1"/>
    </source>
</evidence>
<reference evidence="2 3" key="1">
    <citation type="journal article" date="2023" name="PLoS ONE">
        <title>Cytospora paraplurivora sp. nov. isolated from orchards with fruit tree decline syndrome in Ontario, Canada.</title>
        <authorList>
            <person name="Ilyukhin E."/>
            <person name="Nguyen H.D.T."/>
            <person name="Castle A.J."/>
            <person name="Ellouze W."/>
        </authorList>
    </citation>
    <scope>NUCLEOTIDE SEQUENCE [LARGE SCALE GENOMIC DNA]</scope>
    <source>
        <strain evidence="2 3">FDS-564</strain>
    </source>
</reference>
<dbReference type="EMBL" id="JAJSPL020000009">
    <property type="protein sequence ID" value="KAK7744953.1"/>
    <property type="molecule type" value="Genomic_DNA"/>
</dbReference>
<feature type="compositionally biased region" description="Basic and acidic residues" evidence="1">
    <location>
        <begin position="188"/>
        <end position="203"/>
    </location>
</feature>
<evidence type="ECO:0000256" key="1">
    <source>
        <dbReference type="SAM" id="MobiDB-lite"/>
    </source>
</evidence>
<gene>
    <name evidence="2" type="ORF">SLS53_003186</name>
</gene>
<protein>
    <submittedName>
        <fullName evidence="2">Uncharacterized protein</fullName>
    </submittedName>
</protein>
<feature type="compositionally biased region" description="Acidic residues" evidence="1">
    <location>
        <begin position="178"/>
        <end position="187"/>
    </location>
</feature>
<proteinExistence type="predicted"/>
<keyword evidence="3" id="KW-1185">Reference proteome</keyword>